<gene>
    <name evidence="1" type="ORF">J7337_010359</name>
</gene>
<evidence type="ECO:0000313" key="1">
    <source>
        <dbReference type="EMBL" id="KAG9497498.1"/>
    </source>
</evidence>
<evidence type="ECO:0000313" key="2">
    <source>
        <dbReference type="Proteomes" id="UP000827133"/>
    </source>
</evidence>
<dbReference type="AlphaFoldDB" id="A0A9P8ILR1"/>
<dbReference type="KEGG" id="fmu:J7337_010359"/>
<comment type="caution">
    <text evidence="1">The sequence shown here is derived from an EMBL/GenBank/DDBJ whole genome shotgun (WGS) entry which is preliminary data.</text>
</comment>
<dbReference type="RefSeq" id="XP_044676498.1">
    <property type="nucleotide sequence ID" value="XM_044827944.1"/>
</dbReference>
<proteinExistence type="predicted"/>
<organism evidence="1 2">
    <name type="scientific">Fusarium musae</name>
    <dbReference type="NCBI Taxonomy" id="1042133"/>
    <lineage>
        <taxon>Eukaryota</taxon>
        <taxon>Fungi</taxon>
        <taxon>Dikarya</taxon>
        <taxon>Ascomycota</taxon>
        <taxon>Pezizomycotina</taxon>
        <taxon>Sordariomycetes</taxon>
        <taxon>Hypocreomycetidae</taxon>
        <taxon>Hypocreales</taxon>
        <taxon>Nectriaceae</taxon>
        <taxon>Fusarium</taxon>
    </lineage>
</organism>
<reference evidence="1" key="1">
    <citation type="journal article" date="2021" name="Mol. Plant Microbe Interact.">
        <title>Telomere to telomere genome assembly of Fusarium musae F31, causal agent of crown rot disease of banana.</title>
        <authorList>
            <person name="Degradi L."/>
            <person name="Tava V."/>
            <person name="Kunova A."/>
            <person name="Cortesi P."/>
            <person name="Saracchi M."/>
            <person name="Pasquali M."/>
        </authorList>
    </citation>
    <scope>NUCLEOTIDE SEQUENCE</scope>
    <source>
        <strain evidence="1">F31</strain>
    </source>
</reference>
<sequence>MSDDYLDFCPIVDEIKSKMAGKSQFNIPQWPFKMTSEMMQDSHPSSHEYTEYLEGFTRRKRKQAKRESLLSDISPKAARSNATSSVPQIPLPALKPALGASSNDAVAPVSQPPSTVSHEINAEKLSTAMPPDLSEYQQRLWFWKLAGGNSLFFTRPIIGPFRMKVPPHVSFDTRISGPDLLDCAEIKSSLLPRSCRLKAEIIMVDSNDDKPGVVLTLGFNKGYGEKVYDRVELLRFWGGMTDWLHRVYDGASLSLYRHLHDSLLSRNGNVRVVSDGVSLLHAKHTEVCGFRDQLNMEGLSEED</sequence>
<keyword evidence="2" id="KW-1185">Reference proteome</keyword>
<accession>A0A9P8ILR1</accession>
<dbReference type="GeneID" id="68318215"/>
<dbReference type="Proteomes" id="UP000827133">
    <property type="component" value="Unassembled WGS sequence"/>
</dbReference>
<protein>
    <submittedName>
        <fullName evidence="1">Uncharacterized protein</fullName>
    </submittedName>
</protein>
<dbReference type="EMBL" id="JAHBCI010000008">
    <property type="protein sequence ID" value="KAG9497498.1"/>
    <property type="molecule type" value="Genomic_DNA"/>
</dbReference>
<name>A0A9P8ILR1_9HYPO</name>